<dbReference type="AlphaFoldDB" id="A0A8B3FPS3"/>
<dbReference type="Gene3D" id="3.40.50.300">
    <property type="entry name" value="P-loop containing nucleotide triphosphate hydrolases"/>
    <property type="match status" value="1"/>
</dbReference>
<comment type="caution">
    <text evidence="1">The sequence shown here is derived from an EMBL/GenBank/DDBJ whole genome shotgun (WGS) entry which is preliminary data.</text>
</comment>
<proteinExistence type="predicted"/>
<dbReference type="InterPro" id="IPR027417">
    <property type="entry name" value="P-loop_NTPase"/>
</dbReference>
<name>A0A8B3FPS3_9ACTN</name>
<organism evidence="1 2">
    <name type="scientific">Propionibacterium australiense</name>
    <dbReference type="NCBI Taxonomy" id="119981"/>
    <lineage>
        <taxon>Bacteria</taxon>
        <taxon>Bacillati</taxon>
        <taxon>Actinomycetota</taxon>
        <taxon>Actinomycetes</taxon>
        <taxon>Propionibacteriales</taxon>
        <taxon>Propionibacteriaceae</taxon>
        <taxon>Propionibacterium</taxon>
    </lineage>
</organism>
<dbReference type="SUPFAM" id="SSF52540">
    <property type="entry name" value="P-loop containing nucleoside triphosphate hydrolases"/>
    <property type="match status" value="1"/>
</dbReference>
<dbReference type="OrthoDB" id="4476065at2"/>
<sequence length="386" mass="42621">MARNEKREQHIAVFGESGSGKTVLLSSFYGASQERSVQAKSLFHLVASDPGQGNRLYKNYLGMMDRAELPSANRFASTTYSFSIRLKPDGDSENTGSSSGDALGLVWHDYPGEWFEQDVSGPEEAERRLETFRSLLDSDVALILVDAQKLLDNAGEEERYLKSLFHNLRNSLLVLKDDLLPDGGKQLRFPRIWVIALSKADLMPGINVDGFRDLIIGHAADELDDLRGVLGGMIVFDQALSIGEDFLLLSSAKFEPDRIDLADRIGVELVLPIAAILPLERHVRWHQRMKLPRKVANTLLDSVEVVAKGIMGVAMQMKKESGMGKKILGLVGAELVAEAAKVAGERLKRLNTASMEKGNAMGSVLTGFKMDLERGEKDQVLLRSQR</sequence>
<gene>
    <name evidence="1" type="ORF">D7U36_01040</name>
</gene>
<evidence type="ECO:0000313" key="2">
    <source>
        <dbReference type="Proteomes" id="UP000279336"/>
    </source>
</evidence>
<protein>
    <submittedName>
        <fullName evidence="1">ATP/GTP-binding protein</fullName>
    </submittedName>
</protein>
<dbReference type="EMBL" id="RCIW01000001">
    <property type="protein sequence ID" value="RLP13043.1"/>
    <property type="molecule type" value="Genomic_DNA"/>
</dbReference>
<dbReference type="Proteomes" id="UP000279336">
    <property type="component" value="Unassembled WGS sequence"/>
</dbReference>
<accession>A0A8B3FPS3</accession>
<evidence type="ECO:0000313" key="1">
    <source>
        <dbReference type="EMBL" id="RLP13043.1"/>
    </source>
</evidence>
<reference evidence="1 2" key="1">
    <citation type="submission" date="2018-10" db="EMBL/GenBank/DDBJ databases">
        <title>Propionibacterium australiense Genome Sequencing and Assembly.</title>
        <authorList>
            <person name="Bernier A.-M."/>
            <person name="Bernard K."/>
        </authorList>
    </citation>
    <scope>NUCLEOTIDE SEQUENCE [LARGE SCALE GENOMIC DNA]</scope>
    <source>
        <strain evidence="1 2">NML98A078</strain>
    </source>
</reference>